<proteinExistence type="predicted"/>
<name>A0ABZ2EZ28_9FIRM</name>
<evidence type="ECO:0008006" key="3">
    <source>
        <dbReference type="Google" id="ProtNLM"/>
    </source>
</evidence>
<organism evidence="1 2">
    <name type="scientific">Terrisporobacter glycolicus ATCC 14880 = DSM 1288</name>
    <dbReference type="NCBI Taxonomy" id="1121315"/>
    <lineage>
        <taxon>Bacteria</taxon>
        <taxon>Bacillati</taxon>
        <taxon>Bacillota</taxon>
        <taxon>Clostridia</taxon>
        <taxon>Peptostreptococcales</taxon>
        <taxon>Peptostreptococcaceae</taxon>
        <taxon>Terrisporobacter</taxon>
    </lineage>
</organism>
<protein>
    <recommendedName>
        <fullName evidence="3">YqzL-like protein</fullName>
    </recommendedName>
</protein>
<keyword evidence="2" id="KW-1185">Reference proteome</keyword>
<accession>A0ABZ2EZ28</accession>
<reference evidence="1 2" key="1">
    <citation type="journal article" date="2023" name="PLoS ONE">
        <title>Genome-based metabolic and phylogenomic analysis of three Terrisporobacter species.</title>
        <authorList>
            <person name="Boer T."/>
            <person name="Bengelsdorf F.R."/>
            <person name="Bomeke M."/>
            <person name="Daniel R."/>
            <person name="Poehlein A."/>
        </authorList>
    </citation>
    <scope>NUCLEOTIDE SEQUENCE [LARGE SCALE GENOMIC DNA]</scope>
    <source>
        <strain evidence="1 2">DSM 1288</strain>
    </source>
</reference>
<dbReference type="Proteomes" id="UP001348492">
    <property type="component" value="Chromosome"/>
</dbReference>
<evidence type="ECO:0000313" key="2">
    <source>
        <dbReference type="Proteomes" id="UP001348492"/>
    </source>
</evidence>
<sequence length="32" mass="3875">MHNICWQFFKKSGSIEAYLYINNQKALLKKKE</sequence>
<gene>
    <name evidence="1" type="ORF">TEGL_32500</name>
</gene>
<evidence type="ECO:0000313" key="1">
    <source>
        <dbReference type="EMBL" id="WWD84806.1"/>
    </source>
</evidence>
<dbReference type="EMBL" id="CP117523">
    <property type="protein sequence ID" value="WWD84806.1"/>
    <property type="molecule type" value="Genomic_DNA"/>
</dbReference>